<evidence type="ECO:0000313" key="2">
    <source>
        <dbReference type="Proteomes" id="UP000694044"/>
    </source>
</evidence>
<evidence type="ECO:0000313" key="1">
    <source>
        <dbReference type="EMBL" id="KAG7391506.1"/>
    </source>
</evidence>
<protein>
    <submittedName>
        <fullName evidence="1">Uncharacterized protein</fullName>
    </submittedName>
</protein>
<comment type="caution">
    <text evidence="1">The sequence shown here is derived from an EMBL/GenBank/DDBJ whole genome shotgun (WGS) entry which is preliminary data.</text>
</comment>
<gene>
    <name evidence="1" type="ORF">PHYPSEUDO_004576</name>
</gene>
<proteinExistence type="predicted"/>
<dbReference type="AlphaFoldDB" id="A0A8T1WDN7"/>
<sequence length="403" mass="41909">MLLSRPVELLPVATEDEPLPPLVDALPPRSELLVEDVPVVELDDVLVLVQELEELAVEVVEFALRSAVLELLFVPDEALVLVVEVSDVAVAPFDEPAAVLVAEAAAVVLDPEVPELVEAVAALFVLVPVTDDPVVVDTAFSVALFVDPEATAVNAVVESEVADPAVPETMMAELAAPSVAVALAADPELIVWVLVVGGVEEPEVTDPDVVTWGFDGEASTVVAVVVVAVAVLEAALDPPETSVAAPAKLLVVVVEAALEVSEVTAPEFVAVTPAELLAIVAAASDAWGLDVAVASGAVEILEVVDEVPALDPPEVAVLEEVPEVVEVVALLEVVEVPATTADPLVTAPVQFSRTITVLPWASCSKRKVEHVVCAETLDAASRANTSDAMIFMAVTRKSWLLVA</sequence>
<organism evidence="1 2">
    <name type="scientific">Phytophthora pseudosyringae</name>
    <dbReference type="NCBI Taxonomy" id="221518"/>
    <lineage>
        <taxon>Eukaryota</taxon>
        <taxon>Sar</taxon>
        <taxon>Stramenopiles</taxon>
        <taxon>Oomycota</taxon>
        <taxon>Peronosporomycetes</taxon>
        <taxon>Peronosporales</taxon>
        <taxon>Peronosporaceae</taxon>
        <taxon>Phytophthora</taxon>
    </lineage>
</organism>
<accession>A0A8T1WDN7</accession>
<dbReference type="Proteomes" id="UP000694044">
    <property type="component" value="Unassembled WGS sequence"/>
</dbReference>
<keyword evidence="2" id="KW-1185">Reference proteome</keyword>
<reference evidence="1" key="1">
    <citation type="submission" date="2021-02" db="EMBL/GenBank/DDBJ databases">
        <authorList>
            <person name="Palmer J.M."/>
        </authorList>
    </citation>
    <scope>NUCLEOTIDE SEQUENCE</scope>
    <source>
        <strain evidence="1">SCRP734</strain>
    </source>
</reference>
<dbReference type="EMBL" id="JAGDFM010000020">
    <property type="protein sequence ID" value="KAG7391506.1"/>
    <property type="molecule type" value="Genomic_DNA"/>
</dbReference>
<name>A0A8T1WDN7_9STRA</name>